<evidence type="ECO:0000313" key="2">
    <source>
        <dbReference type="Proteomes" id="UP000238479"/>
    </source>
</evidence>
<organism evidence="1 2">
    <name type="scientific">Rosa chinensis</name>
    <name type="common">China rose</name>
    <dbReference type="NCBI Taxonomy" id="74649"/>
    <lineage>
        <taxon>Eukaryota</taxon>
        <taxon>Viridiplantae</taxon>
        <taxon>Streptophyta</taxon>
        <taxon>Embryophyta</taxon>
        <taxon>Tracheophyta</taxon>
        <taxon>Spermatophyta</taxon>
        <taxon>Magnoliopsida</taxon>
        <taxon>eudicotyledons</taxon>
        <taxon>Gunneridae</taxon>
        <taxon>Pentapetalae</taxon>
        <taxon>rosids</taxon>
        <taxon>fabids</taxon>
        <taxon>Rosales</taxon>
        <taxon>Rosaceae</taxon>
        <taxon>Rosoideae</taxon>
        <taxon>Rosoideae incertae sedis</taxon>
        <taxon>Rosa</taxon>
    </lineage>
</organism>
<gene>
    <name evidence="1" type="ORF">RchiOBHm_Chr4g0402751</name>
</gene>
<dbReference type="STRING" id="74649.A0A2P6QTD7"/>
<proteinExistence type="predicted"/>
<evidence type="ECO:0000313" key="1">
    <source>
        <dbReference type="EMBL" id="PRQ37452.1"/>
    </source>
</evidence>
<reference evidence="1 2" key="1">
    <citation type="journal article" date="2018" name="Nat. Genet.">
        <title>The Rosa genome provides new insights in the design of modern roses.</title>
        <authorList>
            <person name="Bendahmane M."/>
        </authorList>
    </citation>
    <scope>NUCLEOTIDE SEQUENCE [LARGE SCALE GENOMIC DNA]</scope>
    <source>
        <strain evidence="2">cv. Old Blush</strain>
    </source>
</reference>
<dbReference type="Pfam" id="PF12428">
    <property type="entry name" value="DUF3675"/>
    <property type="match status" value="1"/>
</dbReference>
<comment type="caution">
    <text evidence="1">The sequence shown here is derived from an EMBL/GenBank/DDBJ whole genome shotgun (WGS) entry which is preliminary data.</text>
</comment>
<protein>
    <submittedName>
        <fullName evidence="1">Putative E3 ubiquitin-protein ligase MARCH</fullName>
    </submittedName>
</protein>
<dbReference type="AlphaFoldDB" id="A0A2P6QTD7"/>
<dbReference type="Proteomes" id="UP000238479">
    <property type="component" value="Chromosome 4"/>
</dbReference>
<name>A0A2P6QTD7_ROSCH</name>
<keyword evidence="2" id="KW-1185">Reference proteome</keyword>
<accession>A0A2P6QTD7</accession>
<sequence length="139" mass="15445">MISNDLFESSPVMNCTVCVLYDEKVLLMQPYQPGYTAPSPPPQSDDTTVDISEAWTISGTPLDLRDLRLLAIEFEYDEYADTSANGAAFCRSGFFIFDLFSFSAEREVGGVQEVPDSTSCSGICDVMVKCTYRWIQDCS</sequence>
<dbReference type="Gramene" id="PRQ37452">
    <property type="protein sequence ID" value="PRQ37452"/>
    <property type="gene ID" value="RchiOBHm_Chr4g0402751"/>
</dbReference>
<dbReference type="EMBL" id="PDCK01000042">
    <property type="protein sequence ID" value="PRQ37452.1"/>
    <property type="molecule type" value="Genomic_DNA"/>
</dbReference>
<dbReference type="InterPro" id="IPR022143">
    <property type="entry name" value="DUF3675"/>
</dbReference>